<dbReference type="NCBIfam" id="TIGR01777">
    <property type="entry name" value="yfcH"/>
    <property type="match status" value="1"/>
</dbReference>
<evidence type="ECO:0000313" key="3">
    <source>
        <dbReference type="EMBL" id="CAB4567808.1"/>
    </source>
</evidence>
<dbReference type="InterPro" id="IPR036291">
    <property type="entry name" value="NAD(P)-bd_dom_sf"/>
</dbReference>
<sequence>MRVVMSGSSGLIGTALVASLRSQGHTVVRLVRRSAGTSDEISWDPAAGTLDAASLDGADAVVNLSGAGIGDRRWSDAYKRELLDSRLHTTELLARTIAATERPPSVFLSGSAIGWYGPRGDEELTESSTAGSGFLADICEKWEEATGPAEAAGVRTAHLRTGIVLSPSGGALKKQLPLFKLGLGGRFGRGTQWQSWISIDDEVAAIEHLLTADVAGPVNLTAPNPVTNREFTKVLASVLKRPAFVPIPSFGPKLVLGGELADALLFTGQRVLPERLQASGYLFRHPTLEVALRALLGR</sequence>
<dbReference type="CDD" id="cd05242">
    <property type="entry name" value="SDR_a8"/>
    <property type="match status" value="1"/>
</dbReference>
<dbReference type="Gene3D" id="3.40.50.720">
    <property type="entry name" value="NAD(P)-binding Rossmann-like Domain"/>
    <property type="match status" value="1"/>
</dbReference>
<feature type="domain" description="DUF1731" evidence="2">
    <location>
        <begin position="247"/>
        <end position="295"/>
    </location>
</feature>
<dbReference type="Pfam" id="PF01370">
    <property type="entry name" value="Epimerase"/>
    <property type="match status" value="1"/>
</dbReference>
<organism evidence="3">
    <name type="scientific">freshwater metagenome</name>
    <dbReference type="NCBI Taxonomy" id="449393"/>
    <lineage>
        <taxon>unclassified sequences</taxon>
        <taxon>metagenomes</taxon>
        <taxon>ecological metagenomes</taxon>
    </lineage>
</organism>
<dbReference type="EMBL" id="CAEZSR010000083">
    <property type="protein sequence ID" value="CAB4567808.1"/>
    <property type="molecule type" value="Genomic_DNA"/>
</dbReference>
<feature type="domain" description="NAD-dependent epimerase/dehydratase" evidence="1">
    <location>
        <begin position="3"/>
        <end position="216"/>
    </location>
</feature>
<dbReference type="PANTHER" id="PTHR11092:SF0">
    <property type="entry name" value="EPIMERASE FAMILY PROTEIN SDR39U1"/>
    <property type="match status" value="1"/>
</dbReference>
<evidence type="ECO:0000259" key="2">
    <source>
        <dbReference type="Pfam" id="PF08338"/>
    </source>
</evidence>
<evidence type="ECO:0000259" key="1">
    <source>
        <dbReference type="Pfam" id="PF01370"/>
    </source>
</evidence>
<dbReference type="InterPro" id="IPR001509">
    <property type="entry name" value="Epimerase_deHydtase"/>
</dbReference>
<proteinExistence type="predicted"/>
<gene>
    <name evidence="3" type="ORF">UFOPK1493_02198</name>
</gene>
<dbReference type="PANTHER" id="PTHR11092">
    <property type="entry name" value="SUGAR NUCLEOTIDE EPIMERASE RELATED"/>
    <property type="match status" value="1"/>
</dbReference>
<dbReference type="SUPFAM" id="SSF51735">
    <property type="entry name" value="NAD(P)-binding Rossmann-fold domains"/>
    <property type="match status" value="1"/>
</dbReference>
<dbReference type="AlphaFoldDB" id="A0A6J6E300"/>
<dbReference type="InterPro" id="IPR010099">
    <property type="entry name" value="SDR39U1"/>
</dbReference>
<accession>A0A6J6E300</accession>
<dbReference type="InterPro" id="IPR013549">
    <property type="entry name" value="DUF1731"/>
</dbReference>
<dbReference type="Pfam" id="PF08338">
    <property type="entry name" value="DUF1731"/>
    <property type="match status" value="1"/>
</dbReference>
<protein>
    <submittedName>
        <fullName evidence="3">Unannotated protein</fullName>
    </submittedName>
</protein>
<name>A0A6J6E300_9ZZZZ</name>
<reference evidence="3" key="1">
    <citation type="submission" date="2020-05" db="EMBL/GenBank/DDBJ databases">
        <authorList>
            <person name="Chiriac C."/>
            <person name="Salcher M."/>
            <person name="Ghai R."/>
            <person name="Kavagutti S V."/>
        </authorList>
    </citation>
    <scope>NUCLEOTIDE SEQUENCE</scope>
</reference>